<keyword evidence="2" id="KW-1185">Reference proteome</keyword>
<dbReference type="PANTHER" id="PTHR34290">
    <property type="entry name" value="SI:CH73-390P7.2"/>
    <property type="match status" value="1"/>
</dbReference>
<dbReference type="PANTHER" id="PTHR34290:SF2">
    <property type="entry name" value="OS04G0668800 PROTEIN"/>
    <property type="match status" value="1"/>
</dbReference>
<organism evidence="1 2">
    <name type="scientific">Oceanimonas smirnovii</name>
    <dbReference type="NCBI Taxonomy" id="264574"/>
    <lineage>
        <taxon>Bacteria</taxon>
        <taxon>Pseudomonadati</taxon>
        <taxon>Pseudomonadota</taxon>
        <taxon>Gammaproteobacteria</taxon>
        <taxon>Aeromonadales</taxon>
        <taxon>Aeromonadaceae</taxon>
        <taxon>Oceanimonas</taxon>
    </lineage>
</organism>
<comment type="caution">
    <text evidence="1">The sequence shown here is derived from an EMBL/GenBank/DDBJ whole genome shotgun (WGS) entry which is preliminary data.</text>
</comment>
<accession>A0ABW7P077</accession>
<sequence>MLTVFYDGRCGLCDREIAFYRRRARPGSVRWLNIWDQPPELAAAGLTPALCLQQLHLLDEQQHLHTGVNAFVRLWQTVPALAWLAHLARFAPVRWLLSAGYRLFLCWYRRQPHVQQCTIHTNKEHNES</sequence>
<evidence type="ECO:0000313" key="2">
    <source>
        <dbReference type="Proteomes" id="UP001610706"/>
    </source>
</evidence>
<dbReference type="EMBL" id="JBGFTR010000006">
    <property type="protein sequence ID" value="MFH7564798.1"/>
    <property type="molecule type" value="Genomic_DNA"/>
</dbReference>
<dbReference type="Pfam" id="PF04134">
    <property type="entry name" value="DCC1-like"/>
    <property type="match status" value="1"/>
</dbReference>
<dbReference type="Proteomes" id="UP001610706">
    <property type="component" value="Unassembled WGS sequence"/>
</dbReference>
<name>A0ABW7P077_9GAMM</name>
<dbReference type="RefSeq" id="WP_346351419.1">
    <property type="nucleotide sequence ID" value="NZ_CP166302.1"/>
</dbReference>
<proteinExistence type="predicted"/>
<dbReference type="InterPro" id="IPR044691">
    <property type="entry name" value="DCC1_Trx"/>
</dbReference>
<protein>
    <submittedName>
        <fullName evidence="1">DUF393 domain-containing protein</fullName>
    </submittedName>
</protein>
<gene>
    <name evidence="1" type="ORF">AB9R89_05595</name>
</gene>
<dbReference type="InterPro" id="IPR007263">
    <property type="entry name" value="DCC1-like"/>
</dbReference>
<evidence type="ECO:0000313" key="1">
    <source>
        <dbReference type="EMBL" id="MFH7564798.1"/>
    </source>
</evidence>
<reference evidence="1 2" key="1">
    <citation type="submission" date="2024-08" db="EMBL/GenBank/DDBJ databases">
        <title>Oceanimonas smirnovii Genome sequencing and assembly.</title>
        <authorList>
            <person name="Tang B."/>
        </authorList>
    </citation>
    <scope>NUCLEOTIDE SEQUENCE [LARGE SCALE GENOMIC DNA]</scope>
    <source>
        <strain evidence="1 2">OS2020-119</strain>
    </source>
</reference>